<keyword evidence="4" id="KW-1003">Cell membrane</keyword>
<evidence type="ECO:0000256" key="3">
    <source>
        <dbReference type="ARBA" id="ARBA00004744"/>
    </source>
</evidence>
<dbReference type="InterPro" id="IPR010817">
    <property type="entry name" value="HemY_N"/>
</dbReference>
<name>A0ABQ3B6F4_9GAMM</name>
<comment type="function">
    <text evidence="1">Involved in a late step of protoheme IX synthesis.</text>
</comment>
<evidence type="ECO:0000256" key="5">
    <source>
        <dbReference type="ARBA" id="ARBA00022519"/>
    </source>
</evidence>
<proteinExistence type="predicted"/>
<evidence type="ECO:0000313" key="12">
    <source>
        <dbReference type="EMBL" id="GGY82052.1"/>
    </source>
</evidence>
<keyword evidence="8 10" id="KW-0472">Membrane</keyword>
<feature type="domain" description="HemY N-terminal" evidence="11">
    <location>
        <begin position="27"/>
        <end position="132"/>
    </location>
</feature>
<dbReference type="Pfam" id="PF07219">
    <property type="entry name" value="HemY_N"/>
    <property type="match status" value="1"/>
</dbReference>
<protein>
    <submittedName>
        <fullName evidence="12">Heme biosynthesis protein HemY</fullName>
    </submittedName>
</protein>
<evidence type="ECO:0000256" key="9">
    <source>
        <dbReference type="ARBA" id="ARBA00023244"/>
    </source>
</evidence>
<dbReference type="InterPro" id="IPR005254">
    <property type="entry name" value="Heme_biosyn_assoc_TPR_pro"/>
</dbReference>
<comment type="pathway">
    <text evidence="3">Porphyrin-containing compound metabolism; protoheme biosynthesis.</text>
</comment>
<gene>
    <name evidence="12" type="primary">hemY</name>
    <name evidence="12" type="ORF">GCM10011613_28450</name>
</gene>
<organism evidence="12 13">
    <name type="scientific">Cellvibrio zantedeschiae</name>
    <dbReference type="NCBI Taxonomy" id="1237077"/>
    <lineage>
        <taxon>Bacteria</taxon>
        <taxon>Pseudomonadati</taxon>
        <taxon>Pseudomonadota</taxon>
        <taxon>Gammaproteobacteria</taxon>
        <taxon>Cellvibrionales</taxon>
        <taxon>Cellvibrionaceae</taxon>
        <taxon>Cellvibrio</taxon>
    </lineage>
</organism>
<dbReference type="EMBL" id="BMYZ01000003">
    <property type="protein sequence ID" value="GGY82052.1"/>
    <property type="molecule type" value="Genomic_DNA"/>
</dbReference>
<keyword evidence="6 10" id="KW-0812">Transmembrane</keyword>
<evidence type="ECO:0000259" key="11">
    <source>
        <dbReference type="Pfam" id="PF07219"/>
    </source>
</evidence>
<reference evidence="13" key="1">
    <citation type="journal article" date="2019" name="Int. J. Syst. Evol. Microbiol.">
        <title>The Global Catalogue of Microorganisms (GCM) 10K type strain sequencing project: providing services to taxonomists for standard genome sequencing and annotation.</title>
        <authorList>
            <consortium name="The Broad Institute Genomics Platform"/>
            <consortium name="The Broad Institute Genome Sequencing Center for Infectious Disease"/>
            <person name="Wu L."/>
            <person name="Ma J."/>
        </authorList>
    </citation>
    <scope>NUCLEOTIDE SEQUENCE [LARGE SCALE GENOMIC DNA]</scope>
    <source>
        <strain evidence="13">KCTC 32239</strain>
    </source>
</reference>
<dbReference type="InterPro" id="IPR011990">
    <property type="entry name" value="TPR-like_helical_dom_sf"/>
</dbReference>
<dbReference type="Gene3D" id="1.25.40.10">
    <property type="entry name" value="Tetratricopeptide repeat domain"/>
    <property type="match status" value="2"/>
</dbReference>
<dbReference type="SUPFAM" id="SSF48452">
    <property type="entry name" value="TPR-like"/>
    <property type="match status" value="2"/>
</dbReference>
<evidence type="ECO:0000256" key="7">
    <source>
        <dbReference type="ARBA" id="ARBA00022989"/>
    </source>
</evidence>
<dbReference type="NCBIfam" id="TIGR00540">
    <property type="entry name" value="TPR_hemY_coli"/>
    <property type="match status" value="1"/>
</dbReference>
<evidence type="ECO:0000256" key="6">
    <source>
        <dbReference type="ARBA" id="ARBA00022692"/>
    </source>
</evidence>
<comment type="subcellular location">
    <subcellularLocation>
        <location evidence="2">Cell inner membrane</location>
        <topology evidence="2">Multi-pass membrane protein</topology>
    </subcellularLocation>
</comment>
<evidence type="ECO:0000256" key="4">
    <source>
        <dbReference type="ARBA" id="ARBA00022475"/>
    </source>
</evidence>
<dbReference type="RefSeq" id="WP_189419805.1">
    <property type="nucleotide sequence ID" value="NZ_BMYZ01000003.1"/>
</dbReference>
<evidence type="ECO:0000256" key="8">
    <source>
        <dbReference type="ARBA" id="ARBA00023136"/>
    </source>
</evidence>
<dbReference type="Proteomes" id="UP000619761">
    <property type="component" value="Unassembled WGS sequence"/>
</dbReference>
<keyword evidence="5" id="KW-0997">Cell inner membrane</keyword>
<accession>A0ABQ3B6F4</accession>
<sequence length="413" mass="46768">MKKLIVFIIILIFLALWGFGVILPDAGYVLVILGQKTVETSLWFACFAILAIAVIWWLATRFVHVSWSIAQRLTDFFVFGTTERASKRAASGMIDFLSGDWLQARKKLLRTANKVESPLVNYLAAARASYELGDHEEAVKILHEAQKKYTTFSVPIGVAQAKMEMRDGRYEQAKIILLSLQQRAPKNPLVINSLRELYEVRNDWLALNDLVPLVKKFKVCSVADIFAMESSIVIGQIKLASESAERLAIGDRLHELRKAWGKVATYQQRIPRVVAAYAQALMHNLQDQEAEVILRKTLSKTWDDSLIDLYGVLRVVDVAEAISNAESWLKYYPQNPYLLRALGRLNLRNHLWGLARDYFQRSLVVQKNAETYAELARLLNSLGDSQKSTEVYQAALQLSVPSLPDLPQPSKSY</sequence>
<keyword evidence="9" id="KW-0627">Porphyrin biosynthesis</keyword>
<evidence type="ECO:0000256" key="2">
    <source>
        <dbReference type="ARBA" id="ARBA00004429"/>
    </source>
</evidence>
<keyword evidence="13" id="KW-1185">Reference proteome</keyword>
<evidence type="ECO:0000256" key="1">
    <source>
        <dbReference type="ARBA" id="ARBA00002962"/>
    </source>
</evidence>
<feature type="transmembrane region" description="Helical" evidence="10">
    <location>
        <begin position="42"/>
        <end position="63"/>
    </location>
</feature>
<evidence type="ECO:0000256" key="10">
    <source>
        <dbReference type="SAM" id="Phobius"/>
    </source>
</evidence>
<keyword evidence="7 10" id="KW-1133">Transmembrane helix</keyword>
<evidence type="ECO:0000313" key="13">
    <source>
        <dbReference type="Proteomes" id="UP000619761"/>
    </source>
</evidence>
<comment type="caution">
    <text evidence="12">The sequence shown here is derived from an EMBL/GenBank/DDBJ whole genome shotgun (WGS) entry which is preliminary data.</text>
</comment>